<proteinExistence type="inferred from homology"/>
<evidence type="ECO:0000256" key="3">
    <source>
        <dbReference type="RuleBase" id="RU000363"/>
    </source>
</evidence>
<evidence type="ECO:0000256" key="1">
    <source>
        <dbReference type="ARBA" id="ARBA00006484"/>
    </source>
</evidence>
<sequence>MAPVSTLSFKCALVTGGSGGLGKAMAESLIKKGKKVLLAGRSEDKLASAAKELGAAGYYVLDTGKVDAIPSFLDKVLADHPDLDCLINNAGVQRPFQVLGPDYSFDLAQADQEVDINIRGPMHLSILLVQRHFSKLDGGAVIMNVSSVLGLNPFSVINPNYNGTKAWLHMFTTNLRTQLRDAGTKIKVVEIVPPSVGTDLHRDRTDPDDNKKEKGAKALTVDEFMADVEEGWKTDLDTVSAGMGKDLVQKWDETFGSMYKEATDK</sequence>
<protein>
    <recommendedName>
        <fullName evidence="6">Short-chain dehydrogenase</fullName>
    </recommendedName>
</protein>
<dbReference type="GeneID" id="77731408"/>
<comment type="similarity">
    <text evidence="1 3">Belongs to the short-chain dehydrogenases/reductases (SDR) family.</text>
</comment>
<dbReference type="GO" id="GO:0016491">
    <property type="term" value="F:oxidoreductase activity"/>
    <property type="evidence" value="ECO:0007669"/>
    <property type="project" value="UniProtKB-KW"/>
</dbReference>
<reference evidence="4" key="1">
    <citation type="journal article" date="2022" name="G3 (Bethesda)">
        <title>High quality genome of the basidiomycete yeast Dioszegia hungarica PDD-24b-2 isolated from cloud water.</title>
        <authorList>
            <person name="Jarrige D."/>
            <person name="Haridas S."/>
            <person name="Bleykasten-Grosshans C."/>
            <person name="Joly M."/>
            <person name="Nadalig T."/>
            <person name="Sancelme M."/>
            <person name="Vuilleumier S."/>
            <person name="Grigoriev I.V."/>
            <person name="Amato P."/>
            <person name="Bringel F."/>
        </authorList>
    </citation>
    <scope>NUCLEOTIDE SEQUENCE</scope>
    <source>
        <strain evidence="4">PDD-24b-2</strain>
    </source>
</reference>
<dbReference type="SUPFAM" id="SSF51735">
    <property type="entry name" value="NAD(P)-binding Rossmann-fold domains"/>
    <property type="match status" value="1"/>
</dbReference>
<dbReference type="InterPro" id="IPR002347">
    <property type="entry name" value="SDR_fam"/>
</dbReference>
<keyword evidence="5" id="KW-1185">Reference proteome</keyword>
<evidence type="ECO:0000313" key="5">
    <source>
        <dbReference type="Proteomes" id="UP001164286"/>
    </source>
</evidence>
<keyword evidence="2" id="KW-0560">Oxidoreductase</keyword>
<dbReference type="Pfam" id="PF00106">
    <property type="entry name" value="adh_short"/>
    <property type="match status" value="1"/>
</dbReference>
<dbReference type="PANTHER" id="PTHR43669:SF11">
    <property type="entry name" value="SHORT-CHAIN DEHYDROGENASE_OXIDOREDUCTASE"/>
    <property type="match status" value="1"/>
</dbReference>
<dbReference type="InterPro" id="IPR036291">
    <property type="entry name" value="NAD(P)-bd_dom_sf"/>
</dbReference>
<evidence type="ECO:0000313" key="4">
    <source>
        <dbReference type="EMBL" id="KAI9638515.1"/>
    </source>
</evidence>
<dbReference type="Proteomes" id="UP001164286">
    <property type="component" value="Unassembled WGS sequence"/>
</dbReference>
<dbReference type="PRINTS" id="PR00081">
    <property type="entry name" value="GDHRDH"/>
</dbReference>
<dbReference type="PRINTS" id="PR00080">
    <property type="entry name" value="SDRFAMILY"/>
</dbReference>
<accession>A0AA38HD81</accession>
<dbReference type="Gene3D" id="3.40.50.720">
    <property type="entry name" value="NAD(P)-binding Rossmann-like Domain"/>
    <property type="match status" value="1"/>
</dbReference>
<evidence type="ECO:0000256" key="2">
    <source>
        <dbReference type="ARBA" id="ARBA00023002"/>
    </source>
</evidence>
<evidence type="ECO:0008006" key="6">
    <source>
        <dbReference type="Google" id="ProtNLM"/>
    </source>
</evidence>
<organism evidence="4 5">
    <name type="scientific">Dioszegia hungarica</name>
    <dbReference type="NCBI Taxonomy" id="4972"/>
    <lineage>
        <taxon>Eukaryota</taxon>
        <taxon>Fungi</taxon>
        <taxon>Dikarya</taxon>
        <taxon>Basidiomycota</taxon>
        <taxon>Agaricomycotina</taxon>
        <taxon>Tremellomycetes</taxon>
        <taxon>Tremellales</taxon>
        <taxon>Bulleribasidiaceae</taxon>
        <taxon>Dioszegia</taxon>
    </lineage>
</organism>
<dbReference type="AlphaFoldDB" id="A0AA38HD81"/>
<comment type="caution">
    <text evidence="4">The sequence shown here is derived from an EMBL/GenBank/DDBJ whole genome shotgun (WGS) entry which is preliminary data.</text>
</comment>
<dbReference type="PANTHER" id="PTHR43669">
    <property type="entry name" value="5-KETO-D-GLUCONATE 5-REDUCTASE"/>
    <property type="match status" value="1"/>
</dbReference>
<dbReference type="EMBL" id="JAKWFO010000003">
    <property type="protein sequence ID" value="KAI9638515.1"/>
    <property type="molecule type" value="Genomic_DNA"/>
</dbReference>
<name>A0AA38HD81_9TREE</name>
<dbReference type="RefSeq" id="XP_052948292.1">
    <property type="nucleotide sequence ID" value="XM_053092203.1"/>
</dbReference>
<gene>
    <name evidence="4" type="ORF">MKK02DRAFT_42912</name>
</gene>